<dbReference type="AlphaFoldDB" id="A0A0W8E9C1"/>
<accession>A0A0W8E9C1</accession>
<organism evidence="1">
    <name type="scientific">hydrocarbon metagenome</name>
    <dbReference type="NCBI Taxonomy" id="938273"/>
    <lineage>
        <taxon>unclassified sequences</taxon>
        <taxon>metagenomes</taxon>
        <taxon>ecological metagenomes</taxon>
    </lineage>
</organism>
<name>A0A0W8E9C1_9ZZZZ</name>
<proteinExistence type="predicted"/>
<comment type="caution">
    <text evidence="1">The sequence shown here is derived from an EMBL/GenBank/DDBJ whole genome shotgun (WGS) entry which is preliminary data.</text>
</comment>
<dbReference type="EMBL" id="LNQE01001822">
    <property type="protein sequence ID" value="KUG05223.1"/>
    <property type="molecule type" value="Genomic_DNA"/>
</dbReference>
<dbReference type="InterPro" id="IPR013783">
    <property type="entry name" value="Ig-like_fold"/>
</dbReference>
<sequence length="718" mass="78442">MKKGLITLGVILFIIILTRNAYADDYKFYITPADTLTYIDTTSTTAKVDTDINEITLPEYYPGKAIAFTGMGYDYIVMTPSEIKYFSFDGTEMIENSFLSVSVISNPVAIAASTYPDIVVSDSEKVTHYSFGTEMVANPFLSINGLSNIVSIGARDYDKAVLTQDAVDYYMFDGSEMLQIPSLSLGGLSNPIDLALNGDNYDCIVLKDDQAQYYSFTGSELIVNPILSITGLSDPKSVATDDGNIAIIEGTEIKRYALDGGIMAYSSALSVTAGLNSPTSVAMRPGTHDLLIADGQDIKYYMFDGTEMVYNETLSVQVAEMVTTGLYRKSAAAQSLTIDPGEPVSFLKLRAYHILPPQTKVTWYVTANGIDWTACWRVSGTMVGSVAEITEDNGDTWTVIGDAGEVNPLSNNPNLWIEVEEGEDVRWRAELETEDPNVTPKIKAPNPGIDPAVVLNVNHKPEPPVLDIPIGCYLTTTPKFEWEYVDVDGDLQSAYQIVIKKFDDTIIHDTGKVMSSDEYYEMATSEDPEVPGLFWASGDMDFILEVKVWDSCGLESDWASGEFCILAMERLRVKEIVAAPEEQILPCPNDPATHIMIDPGATINDLPVAKAGTKITILVDVVSNGWSLNAVFPYLETTATLEGAPTCVATSGTNRRYEITFWTEASTEEVPDGTLVKTHLMGSAGAVLETPPYADGVAIISDSMYSEWVVILQGSERR</sequence>
<dbReference type="Gene3D" id="2.60.40.10">
    <property type="entry name" value="Immunoglobulins"/>
    <property type="match status" value="1"/>
</dbReference>
<evidence type="ECO:0000313" key="1">
    <source>
        <dbReference type="EMBL" id="KUG05223.1"/>
    </source>
</evidence>
<reference evidence="1" key="1">
    <citation type="journal article" date="2015" name="Proc. Natl. Acad. Sci. U.S.A.">
        <title>Networks of energetic and metabolic interactions define dynamics in microbial communities.</title>
        <authorList>
            <person name="Embree M."/>
            <person name="Liu J.K."/>
            <person name="Al-Bassam M.M."/>
            <person name="Zengler K."/>
        </authorList>
    </citation>
    <scope>NUCLEOTIDE SEQUENCE</scope>
</reference>
<gene>
    <name evidence="1" type="ORF">ASZ90_017296</name>
</gene>
<protein>
    <submittedName>
        <fullName evidence="1">Uncharacterized protein</fullName>
    </submittedName>
</protein>